<evidence type="ECO:0000313" key="2">
    <source>
        <dbReference type="EMBL" id="KAF9444298.1"/>
    </source>
</evidence>
<accession>A0A9P5X4F5</accession>
<reference evidence="2" key="1">
    <citation type="submission" date="2020-11" db="EMBL/GenBank/DDBJ databases">
        <authorList>
            <consortium name="DOE Joint Genome Institute"/>
            <person name="Ahrendt S."/>
            <person name="Riley R."/>
            <person name="Andreopoulos W."/>
            <person name="Labutti K."/>
            <person name="Pangilinan J."/>
            <person name="Ruiz-Duenas F.J."/>
            <person name="Barrasa J.M."/>
            <person name="Sanchez-Garcia M."/>
            <person name="Camarero S."/>
            <person name="Miyauchi S."/>
            <person name="Serrano A."/>
            <person name="Linde D."/>
            <person name="Babiker R."/>
            <person name="Drula E."/>
            <person name="Ayuso-Fernandez I."/>
            <person name="Pacheco R."/>
            <person name="Padilla G."/>
            <person name="Ferreira P."/>
            <person name="Barriuso J."/>
            <person name="Kellner H."/>
            <person name="Castanera R."/>
            <person name="Alfaro M."/>
            <person name="Ramirez L."/>
            <person name="Pisabarro A.G."/>
            <person name="Kuo A."/>
            <person name="Tritt A."/>
            <person name="Lipzen A."/>
            <person name="He G."/>
            <person name="Yan M."/>
            <person name="Ng V."/>
            <person name="Cullen D."/>
            <person name="Martin F."/>
            <person name="Rosso M.-N."/>
            <person name="Henrissat B."/>
            <person name="Hibbett D."/>
            <person name="Martinez A.T."/>
            <person name="Grigoriev I.V."/>
        </authorList>
    </citation>
    <scope>NUCLEOTIDE SEQUENCE</scope>
    <source>
        <strain evidence="2">MF-IS2</strain>
    </source>
</reference>
<dbReference type="AlphaFoldDB" id="A0A9P5X4F5"/>
<evidence type="ECO:0000256" key="1">
    <source>
        <dbReference type="SAM" id="Coils"/>
    </source>
</evidence>
<feature type="coiled-coil region" evidence="1">
    <location>
        <begin position="14"/>
        <end position="87"/>
    </location>
</feature>
<keyword evidence="3" id="KW-1185">Reference proteome</keyword>
<name>A0A9P5X4F5_9AGAR</name>
<protein>
    <submittedName>
        <fullName evidence="2">Uncharacterized protein</fullName>
    </submittedName>
</protein>
<feature type="coiled-coil region" evidence="1">
    <location>
        <begin position="119"/>
        <end position="146"/>
    </location>
</feature>
<dbReference type="OrthoDB" id="3060478at2759"/>
<proteinExistence type="predicted"/>
<comment type="caution">
    <text evidence="2">The sequence shown here is derived from an EMBL/GenBank/DDBJ whole genome shotgun (WGS) entry which is preliminary data.</text>
</comment>
<keyword evidence="1" id="KW-0175">Coiled coil</keyword>
<dbReference type="Proteomes" id="UP000807342">
    <property type="component" value="Unassembled WGS sequence"/>
</dbReference>
<dbReference type="Gene3D" id="1.10.287.1490">
    <property type="match status" value="1"/>
</dbReference>
<sequence length="376" mass="43778">MNFLESPAVTQQAVSVMKKELKKLGRRESKLEAQISAAQAHLNENSDLVQQRPAAANTLVNILTTQAEDASLRVQKLRSEVGSLQEDISRVRQGTEESTSDTEDTVVLRAGLLKYVARGEKYRDRVQSLQLEKTALEKEIQERQNNTNFDRVPLYKRVLAGYPPVSRPYINNLDPVADYWEDLEEILQFNEYTRSCLSNSHYMPYGVVWHDPHAVIFWPSCVFNSRSRKWEPSHFSQGYDGQTYNLFLGRGSYLFYRGTYQFHRTQDHTWNAINDKYSYIFLKQALDLSIPHQPSNVDRQTLRGLILDNVLSLECTLLQCVGFDEELYRSLVRRFYDRGKAGYERTGIYRADNNRRKRDEDWQAVRQSWNAEGEPR</sequence>
<organism evidence="2 3">
    <name type="scientific">Macrolepiota fuliginosa MF-IS2</name>
    <dbReference type="NCBI Taxonomy" id="1400762"/>
    <lineage>
        <taxon>Eukaryota</taxon>
        <taxon>Fungi</taxon>
        <taxon>Dikarya</taxon>
        <taxon>Basidiomycota</taxon>
        <taxon>Agaricomycotina</taxon>
        <taxon>Agaricomycetes</taxon>
        <taxon>Agaricomycetidae</taxon>
        <taxon>Agaricales</taxon>
        <taxon>Agaricineae</taxon>
        <taxon>Agaricaceae</taxon>
        <taxon>Macrolepiota</taxon>
    </lineage>
</organism>
<evidence type="ECO:0000313" key="3">
    <source>
        <dbReference type="Proteomes" id="UP000807342"/>
    </source>
</evidence>
<dbReference type="EMBL" id="MU151387">
    <property type="protein sequence ID" value="KAF9444298.1"/>
    <property type="molecule type" value="Genomic_DNA"/>
</dbReference>
<gene>
    <name evidence="2" type="ORF">P691DRAFT_712076</name>
</gene>